<dbReference type="InterPro" id="IPR029787">
    <property type="entry name" value="Nucleotide_cyclase"/>
</dbReference>
<dbReference type="Pfam" id="PF00563">
    <property type="entry name" value="EAL"/>
    <property type="match status" value="1"/>
</dbReference>
<dbReference type="SMART" id="SM00091">
    <property type="entry name" value="PAS"/>
    <property type="match status" value="1"/>
</dbReference>
<dbReference type="SUPFAM" id="SSF141868">
    <property type="entry name" value="EAL domain-like"/>
    <property type="match status" value="1"/>
</dbReference>
<dbReference type="CDD" id="cd01949">
    <property type="entry name" value="GGDEF"/>
    <property type="match status" value="1"/>
</dbReference>
<keyword evidence="1" id="KW-0472">Membrane</keyword>
<dbReference type="InterPro" id="IPR000160">
    <property type="entry name" value="GGDEF_dom"/>
</dbReference>
<dbReference type="SUPFAM" id="SSF55073">
    <property type="entry name" value="Nucleotide cyclase"/>
    <property type="match status" value="1"/>
</dbReference>
<keyword evidence="1" id="KW-0812">Transmembrane</keyword>
<gene>
    <name evidence="6" type="ORF">RYS15_04295</name>
</gene>
<dbReference type="InterPro" id="IPR000700">
    <property type="entry name" value="PAS-assoc_C"/>
</dbReference>
<dbReference type="NCBIfam" id="TIGR00229">
    <property type="entry name" value="sensory_box"/>
    <property type="match status" value="1"/>
</dbReference>
<comment type="caution">
    <text evidence="6">The sequence shown here is derived from an EMBL/GenBank/DDBJ whole genome shotgun (WGS) entry which is preliminary data.</text>
</comment>
<dbReference type="SMART" id="SM00267">
    <property type="entry name" value="GGDEF"/>
    <property type="match status" value="1"/>
</dbReference>
<dbReference type="EMBL" id="JAWIIJ010000002">
    <property type="protein sequence ID" value="MDV2077886.1"/>
    <property type="molecule type" value="Genomic_DNA"/>
</dbReference>
<dbReference type="Pfam" id="PF13426">
    <property type="entry name" value="PAS_9"/>
    <property type="match status" value="1"/>
</dbReference>
<proteinExistence type="predicted"/>
<evidence type="ECO:0000256" key="1">
    <source>
        <dbReference type="SAM" id="Phobius"/>
    </source>
</evidence>
<feature type="domain" description="PAS" evidence="2">
    <location>
        <begin position="214"/>
        <end position="257"/>
    </location>
</feature>
<dbReference type="Gene3D" id="3.30.70.270">
    <property type="match status" value="1"/>
</dbReference>
<evidence type="ECO:0000313" key="7">
    <source>
        <dbReference type="Proteomes" id="UP001269819"/>
    </source>
</evidence>
<evidence type="ECO:0000259" key="2">
    <source>
        <dbReference type="PROSITE" id="PS50112"/>
    </source>
</evidence>
<feature type="domain" description="GGDEF" evidence="5">
    <location>
        <begin position="370"/>
        <end position="503"/>
    </location>
</feature>
<organism evidence="6 7">
    <name type="scientific">Marinobacter xestospongiae</name>
    <dbReference type="NCBI Taxonomy" id="994319"/>
    <lineage>
        <taxon>Bacteria</taxon>
        <taxon>Pseudomonadati</taxon>
        <taxon>Pseudomonadota</taxon>
        <taxon>Gammaproteobacteria</taxon>
        <taxon>Pseudomonadales</taxon>
        <taxon>Marinobacteraceae</taxon>
        <taxon>Marinobacter</taxon>
    </lineage>
</organism>
<dbReference type="PANTHER" id="PTHR44757:SF2">
    <property type="entry name" value="BIOFILM ARCHITECTURE MAINTENANCE PROTEIN MBAA"/>
    <property type="match status" value="1"/>
</dbReference>
<dbReference type="Proteomes" id="UP001269819">
    <property type="component" value="Unassembled WGS sequence"/>
</dbReference>
<dbReference type="PANTHER" id="PTHR44757">
    <property type="entry name" value="DIGUANYLATE CYCLASE DGCP"/>
    <property type="match status" value="1"/>
</dbReference>
<feature type="domain" description="EAL" evidence="4">
    <location>
        <begin position="514"/>
        <end position="770"/>
    </location>
</feature>
<dbReference type="PROSITE" id="PS50113">
    <property type="entry name" value="PAC"/>
    <property type="match status" value="1"/>
</dbReference>
<dbReference type="SUPFAM" id="SSF55785">
    <property type="entry name" value="PYP-like sensor domain (PAS domain)"/>
    <property type="match status" value="1"/>
</dbReference>
<reference evidence="6 7" key="1">
    <citation type="submission" date="2023-10" db="EMBL/GenBank/DDBJ databases">
        <title>Characteristics and mechanism of a salt-tolerant marine origin heterotrophic nitrifying- aerobic denitrifying bacteria Marinobacter xestospongiae HN1.</title>
        <authorList>
            <person name="Qi R."/>
        </authorList>
    </citation>
    <scope>NUCLEOTIDE SEQUENCE [LARGE SCALE GENOMIC DNA]</scope>
    <source>
        <strain evidence="6 7">HN1</strain>
    </source>
</reference>
<keyword evidence="1" id="KW-1133">Transmembrane helix</keyword>
<dbReference type="PROSITE" id="PS50112">
    <property type="entry name" value="PAS"/>
    <property type="match status" value="1"/>
</dbReference>
<feature type="transmembrane region" description="Helical" evidence="1">
    <location>
        <begin position="181"/>
        <end position="203"/>
    </location>
</feature>
<dbReference type="RefSeq" id="WP_316972752.1">
    <property type="nucleotide sequence ID" value="NZ_JAWIIJ010000002.1"/>
</dbReference>
<dbReference type="InterPro" id="IPR043128">
    <property type="entry name" value="Rev_trsase/Diguanyl_cyclase"/>
</dbReference>
<feature type="domain" description="PAC" evidence="3">
    <location>
        <begin position="286"/>
        <end position="338"/>
    </location>
</feature>
<name>A0ABU3VVZ1_9GAMM</name>
<evidence type="ECO:0000259" key="5">
    <source>
        <dbReference type="PROSITE" id="PS50887"/>
    </source>
</evidence>
<dbReference type="InterPro" id="IPR035965">
    <property type="entry name" value="PAS-like_dom_sf"/>
</dbReference>
<dbReference type="SMART" id="SM00052">
    <property type="entry name" value="EAL"/>
    <property type="match status" value="1"/>
</dbReference>
<dbReference type="InterPro" id="IPR001633">
    <property type="entry name" value="EAL_dom"/>
</dbReference>
<evidence type="ECO:0000313" key="6">
    <source>
        <dbReference type="EMBL" id="MDV2077886.1"/>
    </source>
</evidence>
<evidence type="ECO:0000259" key="3">
    <source>
        <dbReference type="PROSITE" id="PS50113"/>
    </source>
</evidence>
<dbReference type="InterPro" id="IPR000014">
    <property type="entry name" value="PAS"/>
</dbReference>
<dbReference type="Gene3D" id="3.30.450.20">
    <property type="entry name" value="PAS domain"/>
    <property type="match status" value="1"/>
</dbReference>
<protein>
    <submittedName>
        <fullName evidence="6">EAL domain-containing protein</fullName>
    </submittedName>
</protein>
<dbReference type="Pfam" id="PF00990">
    <property type="entry name" value="GGDEF"/>
    <property type="match status" value="1"/>
</dbReference>
<dbReference type="NCBIfam" id="TIGR00254">
    <property type="entry name" value="GGDEF"/>
    <property type="match status" value="1"/>
</dbReference>
<keyword evidence="7" id="KW-1185">Reference proteome</keyword>
<evidence type="ECO:0000259" key="4">
    <source>
        <dbReference type="PROSITE" id="PS50883"/>
    </source>
</evidence>
<dbReference type="InterPro" id="IPR035919">
    <property type="entry name" value="EAL_sf"/>
</dbReference>
<dbReference type="Gene3D" id="3.20.20.450">
    <property type="entry name" value="EAL domain"/>
    <property type="match status" value="1"/>
</dbReference>
<dbReference type="PROSITE" id="PS50883">
    <property type="entry name" value="EAL"/>
    <property type="match status" value="1"/>
</dbReference>
<sequence>MAIATGFAIGIVQIQQTVTSYVAGESAWSRGQTTTIHYLSRYTETGNPTDLATARRWLDIPLGDLAAREAMDLPEPDLEAAEDGFQRGYNHPDDIPGLIWLYRYFSGYPPFRKALDEWRAADRGLRELDAIADRLATEWQHPQPDQQRLASMRERLSLLNEDLGTKATRFRIAMTQASHSLANLLTLASMLFVVGLSLAAWLLGARLVRLLRRSEHRFRAIFEQSSVGILQVARNGVLLDANSASCGILGYSRERLLACRLEQLFPGQRDDPDSPPLTASHHADAQVRELRALKGNGETIWARLTMTEVVDHNGDGPYAIVMLEDISESYRLSNELSYQASHDALTDLLNRRAFEHRLASTLGRARSEHTQHVLCFVDLDRFKAVNDTSGHGAGDQLLRQLAKLIRSGVRDGDVVARLGGDEFGLILENCDLPTARPLAEKLRKSIEQFTFTWEGRQHRIGASVGLAAIDRHAPDISALMRAADIACYSAKRQGRNQVCEAGDQSALALGQPASPDWRLILETALTEGQFRLYGQEIIDTTENAPHRRLEVLLRLAQQDGSLCLPGQFLEPAFQLGLGPALDRWVVEQTLSLLQARQVSESQPPTICHLNLSAASVIDPNFINAVEERLQPHPSLASQLCFEISEDTLVHNLTDAQALIKRLARLGCHLLVDHFGASLNAFSYLKGVPVEAVKIDQAFVTQAASDQTELAKVRAIHDICQSMGIQSMALCVESAETERLLRNLGIHYLQGFLLMAPRPLESLLGTNGRAGVPSG</sequence>
<dbReference type="PROSITE" id="PS50887">
    <property type="entry name" value="GGDEF"/>
    <property type="match status" value="1"/>
</dbReference>
<dbReference type="CDD" id="cd00130">
    <property type="entry name" value="PAS"/>
    <property type="match status" value="1"/>
</dbReference>
<dbReference type="CDD" id="cd01948">
    <property type="entry name" value="EAL"/>
    <property type="match status" value="1"/>
</dbReference>
<accession>A0ABU3VVZ1</accession>
<dbReference type="InterPro" id="IPR052155">
    <property type="entry name" value="Biofilm_reg_signaling"/>
</dbReference>